<sequence>MKQYHLNAVEEHQLFVRAPDSASRGKEVKVVWTFDADFSADGPNTVTVLLQVSAGDAGADDPKDDPLVSLSVSHHFDSEDYEFEVTHLADPDRQSFLATLLGISLGTVRGLIYARTVSILGKRLVMPIVNPTAMLRHLVEERGWGGPE</sequence>
<organism evidence="1 2">
    <name type="scientific">Neolewinella antarctica</name>
    <dbReference type="NCBI Taxonomy" id="442734"/>
    <lineage>
        <taxon>Bacteria</taxon>
        <taxon>Pseudomonadati</taxon>
        <taxon>Bacteroidota</taxon>
        <taxon>Saprospiria</taxon>
        <taxon>Saprospirales</taxon>
        <taxon>Lewinellaceae</taxon>
        <taxon>Neolewinella</taxon>
    </lineage>
</organism>
<evidence type="ECO:0008006" key="3">
    <source>
        <dbReference type="Google" id="ProtNLM"/>
    </source>
</evidence>
<dbReference type="EMBL" id="JAATJH010000006">
    <property type="protein sequence ID" value="NJC27857.1"/>
    <property type="molecule type" value="Genomic_DNA"/>
</dbReference>
<protein>
    <recommendedName>
        <fullName evidence="3">Preprotein translocase subunit SecB</fullName>
    </recommendedName>
</protein>
<comment type="caution">
    <text evidence="1">The sequence shown here is derived from an EMBL/GenBank/DDBJ whole genome shotgun (WGS) entry which is preliminary data.</text>
</comment>
<evidence type="ECO:0000313" key="1">
    <source>
        <dbReference type="EMBL" id="NJC27857.1"/>
    </source>
</evidence>
<proteinExistence type="predicted"/>
<dbReference type="Proteomes" id="UP000770785">
    <property type="component" value="Unassembled WGS sequence"/>
</dbReference>
<evidence type="ECO:0000313" key="2">
    <source>
        <dbReference type="Proteomes" id="UP000770785"/>
    </source>
</evidence>
<accession>A0ABX0XGI4</accession>
<dbReference type="RefSeq" id="WP_168039348.1">
    <property type="nucleotide sequence ID" value="NZ_JAATJH010000006.1"/>
</dbReference>
<name>A0ABX0XGI4_9BACT</name>
<gene>
    <name evidence="1" type="ORF">GGR27_003375</name>
</gene>
<reference evidence="1 2" key="1">
    <citation type="submission" date="2020-03" db="EMBL/GenBank/DDBJ databases">
        <title>Genomic Encyclopedia of Type Strains, Phase IV (KMG-IV): sequencing the most valuable type-strain genomes for metagenomic binning, comparative biology and taxonomic classification.</title>
        <authorList>
            <person name="Goeker M."/>
        </authorList>
    </citation>
    <scope>NUCLEOTIDE SEQUENCE [LARGE SCALE GENOMIC DNA]</scope>
    <source>
        <strain evidence="1 2">DSM 105096</strain>
    </source>
</reference>
<keyword evidence="2" id="KW-1185">Reference proteome</keyword>